<dbReference type="InterPro" id="IPR051925">
    <property type="entry name" value="RNA-binding_domain"/>
</dbReference>
<feature type="region of interest" description="Disordered" evidence="3">
    <location>
        <begin position="95"/>
        <end position="206"/>
    </location>
</feature>
<dbReference type="InterPro" id="IPR035920">
    <property type="entry name" value="YhbY-like_sf"/>
</dbReference>
<keyword evidence="6" id="KW-1185">Reference proteome</keyword>
<dbReference type="RefSeq" id="WP_102611642.1">
    <property type="nucleotide sequence ID" value="NZ_CADIKD010000017.1"/>
</dbReference>
<dbReference type="SUPFAM" id="SSF75471">
    <property type="entry name" value="YhbY-like"/>
    <property type="match status" value="1"/>
</dbReference>
<gene>
    <name evidence="5" type="ORF">C0Z19_20375</name>
</gene>
<dbReference type="Pfam" id="PF01985">
    <property type="entry name" value="CRS1_YhbY"/>
    <property type="match status" value="1"/>
</dbReference>
<proteinExistence type="predicted"/>
<dbReference type="GO" id="GO:0003723">
    <property type="term" value="F:RNA binding"/>
    <property type="evidence" value="ECO:0007669"/>
    <property type="project" value="UniProtKB-UniRule"/>
</dbReference>
<sequence length="206" mass="21894">MPALKVSPAQRADLRSQAHALNPVVLIGAEGLTDAVLAEIKVHLAAHELIKIRVFGDDRDARVSIYDEICDTLNAAPIQHIGKLLVIWKPEAAPVSKPAGRTAARTSGKPTGRPGAKSTDKSAGRTTGARGRAGLPTAREAADDSGKRGAAPRVVKVVKQSQAKTVRRPKPEKVLVRGNERVTAGGTVKRAKKRQTSAKRQHQAVK</sequence>
<dbReference type="PANTHER" id="PTHR40065:SF3">
    <property type="entry name" value="RNA-BINDING PROTEIN YHBY"/>
    <property type="match status" value="1"/>
</dbReference>
<evidence type="ECO:0000256" key="2">
    <source>
        <dbReference type="PROSITE-ProRule" id="PRU00626"/>
    </source>
</evidence>
<protein>
    <submittedName>
        <fullName evidence="5">RNA-binding protein</fullName>
    </submittedName>
</protein>
<feature type="compositionally biased region" description="Basic residues" evidence="3">
    <location>
        <begin position="189"/>
        <end position="206"/>
    </location>
</feature>
<dbReference type="Gene3D" id="3.30.110.60">
    <property type="entry name" value="YhbY-like"/>
    <property type="match status" value="1"/>
</dbReference>
<dbReference type="AlphaFoldDB" id="A0A2N7VSY9"/>
<keyword evidence="1 2" id="KW-0694">RNA-binding</keyword>
<organism evidence="5 6">
    <name type="scientific">Trinickia soli</name>
    <dbReference type="NCBI Taxonomy" id="380675"/>
    <lineage>
        <taxon>Bacteria</taxon>
        <taxon>Pseudomonadati</taxon>
        <taxon>Pseudomonadota</taxon>
        <taxon>Betaproteobacteria</taxon>
        <taxon>Burkholderiales</taxon>
        <taxon>Burkholderiaceae</taxon>
        <taxon>Trinickia</taxon>
    </lineage>
</organism>
<dbReference type="InterPro" id="IPR001890">
    <property type="entry name" value="RNA-binding_CRM"/>
</dbReference>
<evidence type="ECO:0000313" key="6">
    <source>
        <dbReference type="Proteomes" id="UP000235347"/>
    </source>
</evidence>
<feature type="domain" description="CRM" evidence="4">
    <location>
        <begin position="4"/>
        <end position="100"/>
    </location>
</feature>
<dbReference type="EMBL" id="PNYB01000019">
    <property type="protein sequence ID" value="PMS20270.1"/>
    <property type="molecule type" value="Genomic_DNA"/>
</dbReference>
<name>A0A2N7VSY9_9BURK</name>
<evidence type="ECO:0000256" key="3">
    <source>
        <dbReference type="SAM" id="MobiDB-lite"/>
    </source>
</evidence>
<dbReference type="SMART" id="SM01103">
    <property type="entry name" value="CRS1_YhbY"/>
    <property type="match status" value="1"/>
</dbReference>
<evidence type="ECO:0000259" key="4">
    <source>
        <dbReference type="PROSITE" id="PS51295"/>
    </source>
</evidence>
<comment type="caution">
    <text evidence="5">The sequence shown here is derived from an EMBL/GenBank/DDBJ whole genome shotgun (WGS) entry which is preliminary data.</text>
</comment>
<reference evidence="5 6" key="1">
    <citation type="submission" date="2018-01" db="EMBL/GenBank/DDBJ databases">
        <title>Whole genome analyses suggest that Burkholderia sensu lato contains two further novel genera in the rhizoxinica-symbiotica group Mycetohabitans gen. nov., and Trinickia gen. nov.: implications for the evolution of diazotrophy and nodulation in the Burkholderiaceae.</title>
        <authorList>
            <person name="Estrada-de los Santos P."/>
            <person name="Palmer M."/>
            <person name="Chavez-Ramirez B."/>
            <person name="Beukes C."/>
            <person name="Steenkamp E.T."/>
            <person name="Hirsch A.M."/>
            <person name="Manyaka P."/>
            <person name="Maluk M."/>
            <person name="Lafos M."/>
            <person name="Crook M."/>
            <person name="Gross E."/>
            <person name="Simon M.F."/>
            <person name="Bueno dos Reis Junior F."/>
            <person name="Poole P.S."/>
            <person name="Venter S.N."/>
            <person name="James E.K."/>
        </authorList>
    </citation>
    <scope>NUCLEOTIDE SEQUENCE [LARGE SCALE GENOMIC DNA]</scope>
    <source>
        <strain evidence="5 6">GP25-8</strain>
    </source>
</reference>
<feature type="compositionally biased region" description="Basic and acidic residues" evidence="3">
    <location>
        <begin position="169"/>
        <end position="180"/>
    </location>
</feature>
<evidence type="ECO:0000313" key="5">
    <source>
        <dbReference type="EMBL" id="PMS20270.1"/>
    </source>
</evidence>
<dbReference type="Proteomes" id="UP000235347">
    <property type="component" value="Unassembled WGS sequence"/>
</dbReference>
<evidence type="ECO:0000256" key="1">
    <source>
        <dbReference type="ARBA" id="ARBA00022884"/>
    </source>
</evidence>
<dbReference type="PANTHER" id="PTHR40065">
    <property type="entry name" value="RNA-BINDING PROTEIN YHBY"/>
    <property type="match status" value="1"/>
</dbReference>
<feature type="compositionally biased region" description="Low complexity" evidence="3">
    <location>
        <begin position="124"/>
        <end position="139"/>
    </location>
</feature>
<accession>A0A2N7VSY9</accession>
<dbReference type="PROSITE" id="PS51295">
    <property type="entry name" value="CRM"/>
    <property type="match status" value="1"/>
</dbReference>